<dbReference type="EMBL" id="KV875102">
    <property type="protein sequence ID" value="OIW25180.1"/>
    <property type="molecule type" value="Genomic_DNA"/>
</dbReference>
<dbReference type="InParanoid" id="A0A1J7J7N3"/>
<feature type="region of interest" description="Disordered" evidence="1">
    <location>
        <begin position="1"/>
        <end position="25"/>
    </location>
</feature>
<name>A0A1J7J7N3_9PEZI</name>
<evidence type="ECO:0000313" key="2">
    <source>
        <dbReference type="EMBL" id="OIW25180.1"/>
    </source>
</evidence>
<accession>A0A1J7J7N3</accession>
<evidence type="ECO:0000313" key="3">
    <source>
        <dbReference type="Proteomes" id="UP000182658"/>
    </source>
</evidence>
<dbReference type="Proteomes" id="UP000182658">
    <property type="component" value="Unassembled WGS sequence"/>
</dbReference>
<sequence>MQQLPGHASPVQAGRSTETSPERKLLQPQLRLLRLSRQSLRWWPAPGKGALEAGVVAGPRGGLAGLFSLCGGGLRLALGLGGKSCWWWKGGQGRYRLLWESTRGLLSDDGEVFLLA</sequence>
<protein>
    <submittedName>
        <fullName evidence="2">Uncharacterized protein</fullName>
    </submittedName>
</protein>
<organism evidence="2 3">
    <name type="scientific">Coniochaeta ligniaria NRRL 30616</name>
    <dbReference type="NCBI Taxonomy" id="1408157"/>
    <lineage>
        <taxon>Eukaryota</taxon>
        <taxon>Fungi</taxon>
        <taxon>Dikarya</taxon>
        <taxon>Ascomycota</taxon>
        <taxon>Pezizomycotina</taxon>
        <taxon>Sordariomycetes</taxon>
        <taxon>Sordariomycetidae</taxon>
        <taxon>Coniochaetales</taxon>
        <taxon>Coniochaetaceae</taxon>
        <taxon>Coniochaeta</taxon>
    </lineage>
</organism>
<proteinExistence type="predicted"/>
<gene>
    <name evidence="2" type="ORF">CONLIGDRAFT_83930</name>
</gene>
<evidence type="ECO:0000256" key="1">
    <source>
        <dbReference type="SAM" id="MobiDB-lite"/>
    </source>
</evidence>
<dbReference type="AlphaFoldDB" id="A0A1J7J7N3"/>
<reference evidence="2 3" key="1">
    <citation type="submission" date="2016-10" db="EMBL/GenBank/DDBJ databases">
        <title>Draft genome sequence of Coniochaeta ligniaria NRRL30616, a lignocellulolytic fungus for bioabatement of inhibitors in plant biomass hydrolysates.</title>
        <authorList>
            <consortium name="DOE Joint Genome Institute"/>
            <person name="Jimenez D.J."/>
            <person name="Hector R.E."/>
            <person name="Riley R."/>
            <person name="Sun H."/>
            <person name="Grigoriev I.V."/>
            <person name="Van Elsas J.D."/>
            <person name="Nichols N.N."/>
        </authorList>
    </citation>
    <scope>NUCLEOTIDE SEQUENCE [LARGE SCALE GENOMIC DNA]</scope>
    <source>
        <strain evidence="2 3">NRRL 30616</strain>
    </source>
</reference>
<keyword evidence="3" id="KW-1185">Reference proteome</keyword>